<proteinExistence type="evidence at transcript level"/>
<evidence type="ECO:0000256" key="8">
    <source>
        <dbReference type="ARBA" id="ARBA00022679"/>
    </source>
</evidence>
<evidence type="ECO:0000256" key="12">
    <source>
        <dbReference type="ARBA" id="ARBA00047899"/>
    </source>
</evidence>
<dbReference type="GO" id="GO:0007010">
    <property type="term" value="P:cytoskeleton organization"/>
    <property type="evidence" value="ECO:0007669"/>
    <property type="project" value="UniProtKB-ARBA"/>
</dbReference>
<dbReference type="SMART" id="SM00220">
    <property type="entry name" value="S_TKc"/>
    <property type="match status" value="1"/>
</dbReference>
<keyword evidence="8" id="KW-0808">Transferase</keyword>
<evidence type="ECO:0000313" key="17">
    <source>
        <dbReference type="EMBL" id="ANC96852.1"/>
    </source>
</evidence>
<reference evidence="17" key="2">
    <citation type="submission" date="2015-07" db="EMBL/GenBank/DDBJ databases">
        <authorList>
            <person name="Noorani M."/>
        </authorList>
    </citation>
    <scope>NUCLEOTIDE SEQUENCE</scope>
</reference>
<evidence type="ECO:0000256" key="4">
    <source>
        <dbReference type="ARBA" id="ARBA00022527"/>
    </source>
</evidence>
<comment type="catalytic activity">
    <reaction evidence="12">
        <text>L-threonyl-[protein] + ATP = O-phospho-L-threonyl-[protein] + ADP + H(+)</text>
        <dbReference type="Rhea" id="RHEA:46608"/>
        <dbReference type="Rhea" id="RHEA-COMP:11060"/>
        <dbReference type="Rhea" id="RHEA-COMP:11605"/>
        <dbReference type="ChEBI" id="CHEBI:15378"/>
        <dbReference type="ChEBI" id="CHEBI:30013"/>
        <dbReference type="ChEBI" id="CHEBI:30616"/>
        <dbReference type="ChEBI" id="CHEBI:61977"/>
        <dbReference type="ChEBI" id="CHEBI:456216"/>
        <dbReference type="EC" id="2.7.11.1"/>
    </reaction>
</comment>
<feature type="domain" description="PAC" evidence="16">
    <location>
        <begin position="341"/>
        <end position="395"/>
    </location>
</feature>
<dbReference type="SUPFAM" id="SSF56112">
    <property type="entry name" value="Protein kinase-like (PK-like)"/>
    <property type="match status" value="1"/>
</dbReference>
<evidence type="ECO:0000256" key="9">
    <source>
        <dbReference type="ARBA" id="ARBA00022741"/>
    </source>
</evidence>
<dbReference type="CDD" id="cd05574">
    <property type="entry name" value="STKc_phototropin_like"/>
    <property type="match status" value="1"/>
</dbReference>
<feature type="domain" description="Protein kinase" evidence="14">
    <location>
        <begin position="469"/>
        <end position="759"/>
    </location>
</feature>
<keyword evidence="9" id="KW-0547">Nucleotide-binding</keyword>
<keyword evidence="6" id="KW-0597">Phosphoprotein</keyword>
<dbReference type="Pfam" id="PF13426">
    <property type="entry name" value="PAS_9"/>
    <property type="match status" value="2"/>
</dbReference>
<dbReference type="GO" id="GO:0005524">
    <property type="term" value="F:ATP binding"/>
    <property type="evidence" value="ECO:0007669"/>
    <property type="project" value="UniProtKB-KW"/>
</dbReference>
<dbReference type="FunFam" id="1.10.510.10:FF:000024">
    <property type="entry name" value="Probable serine/threonine-protein kinase cot-1"/>
    <property type="match status" value="1"/>
</dbReference>
<sequence length="790" mass="86200">MNPEYDDPPPAGAERVTKDATHNALIVKKVRTKEEHEALSPVTGVVAPSKPLTMAMAGMWQTFVITDMTIKDGPIVFASEGFYHMTGYPADEVLGRNCRFLQGPDTNRDDVTKLRNAVMGGFSVSVRLLNYRKDGNPFWNYLTMTPIKNEDGIVTKFVGVQVDVSSKTEGRVTSAFADRQGVPLLIKYDTRIRDNAMRENVAPVIQAVATAEGGTAASFPTAASDAVGGVADSRASMGATSIDQAAQPGSMEVRRSVVPAWEAKTRHGLDLATTLERLQASFCVCDPSVKGAPIVFASDTFLTLTEYPREEVLGRDFLFLQGPKTDKRALKEISTAIAENSEATVRVLNQTKSGRQFWDMFHVAPIKDLAGNVMYLIGVHMDVSQMVDDRSASKDANLVGQLAPHLKQAMGGISTAVGAVADKAKIADPFARIDGRRVRATKPHQCNDQGWKAIQALVTRDGYVGPMHFEKVRRLGSGDAGQVYLVQIKGGGHRYAMKVLSKQDMLERNKVHRVNTEESILSSLDHPFLATLYAAFQTESNLHFIMQYCGGGQLYDLLRKQEPKGRLPEESTRFYTAEVLLALQYLHLQGFIYRDLKPENVLLREDGHIILTDFDLSYTGVTKPVMLPAAAGPAGARGPALMAEPEAMANSFVGTEEYLSPEVVAGAGHSAGVDWWCLGIFMFELFYGMTPFKGASLDRTMDNVLKKDVVFPEVPSAGFPGVQMSPEGQDFIRQLLQRDPAKRLGGKGGAEEIKAHPFFEGVDWALLRNTTPPYVPPVGRGPAKVPGASS</sequence>
<dbReference type="Gene3D" id="1.10.510.10">
    <property type="entry name" value="Transferase(Phosphotransferase) domain 1"/>
    <property type="match status" value="1"/>
</dbReference>
<evidence type="ECO:0000256" key="10">
    <source>
        <dbReference type="ARBA" id="ARBA00022777"/>
    </source>
</evidence>
<keyword evidence="7" id="KW-0716">Sensory transduction</keyword>
<evidence type="ECO:0000256" key="1">
    <source>
        <dbReference type="ARBA" id="ARBA00001917"/>
    </source>
</evidence>
<evidence type="ECO:0000256" key="6">
    <source>
        <dbReference type="ARBA" id="ARBA00022553"/>
    </source>
</evidence>
<feature type="non-terminal residue" evidence="17">
    <location>
        <position position="1"/>
    </location>
</feature>
<accession>A0A160JMX5</accession>
<feature type="non-terminal residue" evidence="17">
    <location>
        <position position="790"/>
    </location>
</feature>
<gene>
    <name evidence="17" type="primary">PHOT</name>
</gene>
<dbReference type="Gene3D" id="3.30.200.20">
    <property type="entry name" value="Phosphorylase Kinase, domain 1"/>
    <property type="match status" value="1"/>
</dbReference>
<dbReference type="SMART" id="SM00086">
    <property type="entry name" value="PAC"/>
    <property type="match status" value="2"/>
</dbReference>
<comment type="similarity">
    <text evidence="2">Belongs to the protein kinase superfamily. AGC Ser/Thr protein kinase family.</text>
</comment>
<dbReference type="PROSITE" id="PS50113">
    <property type="entry name" value="PAC"/>
    <property type="match status" value="2"/>
</dbReference>
<evidence type="ECO:0000259" key="15">
    <source>
        <dbReference type="PROSITE" id="PS50112"/>
    </source>
</evidence>
<comment type="catalytic activity">
    <reaction evidence="13">
        <text>L-seryl-[protein] + ATP = O-phospho-L-seryl-[protein] + ADP + H(+)</text>
        <dbReference type="Rhea" id="RHEA:17989"/>
        <dbReference type="Rhea" id="RHEA-COMP:9863"/>
        <dbReference type="Rhea" id="RHEA-COMP:11604"/>
        <dbReference type="ChEBI" id="CHEBI:15378"/>
        <dbReference type="ChEBI" id="CHEBI:29999"/>
        <dbReference type="ChEBI" id="CHEBI:30616"/>
        <dbReference type="ChEBI" id="CHEBI:83421"/>
        <dbReference type="ChEBI" id="CHEBI:456216"/>
        <dbReference type="EC" id="2.7.11.1"/>
    </reaction>
</comment>
<keyword evidence="5" id="KW-0157">Chromophore</keyword>
<dbReference type="PROSITE" id="PS50011">
    <property type="entry name" value="PROTEIN_KINASE_DOM"/>
    <property type="match status" value="1"/>
</dbReference>
<dbReference type="InterPro" id="IPR000014">
    <property type="entry name" value="PAS"/>
</dbReference>
<dbReference type="SUPFAM" id="SSF55785">
    <property type="entry name" value="PYP-like sensor domain (PAS domain)"/>
    <property type="match status" value="2"/>
</dbReference>
<dbReference type="PROSITE" id="PS50112">
    <property type="entry name" value="PAS"/>
    <property type="match status" value="2"/>
</dbReference>
<dbReference type="InterPro" id="IPR008271">
    <property type="entry name" value="Ser/Thr_kinase_AS"/>
</dbReference>
<dbReference type="EMBL" id="KT321727">
    <property type="protein sequence ID" value="ANC96852.1"/>
    <property type="molecule type" value="mRNA"/>
</dbReference>
<evidence type="ECO:0000256" key="13">
    <source>
        <dbReference type="ARBA" id="ARBA00048679"/>
    </source>
</evidence>
<protein>
    <recommendedName>
        <fullName evidence="3">non-specific serine/threonine protein kinase</fullName>
        <ecNumber evidence="3">2.7.11.1</ecNumber>
    </recommendedName>
</protein>
<dbReference type="GO" id="GO:0009882">
    <property type="term" value="F:blue light photoreceptor activity"/>
    <property type="evidence" value="ECO:0007669"/>
    <property type="project" value="UniProtKB-ARBA"/>
</dbReference>
<dbReference type="Gene3D" id="3.30.450.20">
    <property type="entry name" value="PAS domain"/>
    <property type="match status" value="2"/>
</dbReference>
<evidence type="ECO:0000256" key="3">
    <source>
        <dbReference type="ARBA" id="ARBA00012513"/>
    </source>
</evidence>
<evidence type="ECO:0000256" key="7">
    <source>
        <dbReference type="ARBA" id="ARBA00022606"/>
    </source>
</evidence>
<dbReference type="NCBIfam" id="TIGR00229">
    <property type="entry name" value="sensory_box"/>
    <property type="match status" value="2"/>
</dbReference>
<dbReference type="InterPro" id="IPR000719">
    <property type="entry name" value="Prot_kinase_dom"/>
</dbReference>
<dbReference type="InterPro" id="IPR000700">
    <property type="entry name" value="PAS-assoc_C"/>
</dbReference>
<evidence type="ECO:0000256" key="5">
    <source>
        <dbReference type="ARBA" id="ARBA00022543"/>
    </source>
</evidence>
<dbReference type="InterPro" id="IPR035965">
    <property type="entry name" value="PAS-like_dom_sf"/>
</dbReference>
<keyword evidence="4" id="KW-0723">Serine/threonine-protein kinase</keyword>
<dbReference type="PROSITE" id="PS00108">
    <property type="entry name" value="PROTEIN_KINASE_ST"/>
    <property type="match status" value="1"/>
</dbReference>
<dbReference type="EC" id="2.7.11.1" evidence="3"/>
<reference evidence="17" key="1">
    <citation type="journal article" date="2015" name="Front. Plant Sci.">
        <title>The origin and evolution of phototropins.</title>
        <authorList>
            <person name="Li F.W."/>
            <person name="Rothfels C.J."/>
            <person name="Melkonian M."/>
            <person name="Villarreal J.C."/>
            <person name="Stevenson D.W."/>
            <person name="Graham S.W."/>
            <person name="Wong G.K."/>
            <person name="Mathews S."/>
            <person name="Pryer K.M."/>
        </authorList>
    </citation>
    <scope>NUCLEOTIDE SEQUENCE</scope>
</reference>
<dbReference type="GO" id="GO:0004674">
    <property type="term" value="F:protein serine/threonine kinase activity"/>
    <property type="evidence" value="ECO:0007669"/>
    <property type="project" value="UniProtKB-KW"/>
</dbReference>
<keyword evidence="5" id="KW-0675">Receptor</keyword>
<keyword evidence="10" id="KW-0418">Kinase</keyword>
<dbReference type="PANTHER" id="PTHR45637">
    <property type="entry name" value="FLIPPASE KINASE 1-RELATED"/>
    <property type="match status" value="1"/>
</dbReference>
<dbReference type="CDD" id="cd00130">
    <property type="entry name" value="PAS"/>
    <property type="match status" value="2"/>
</dbReference>
<comment type="cofactor">
    <cofactor evidence="1">
        <name>FMN</name>
        <dbReference type="ChEBI" id="CHEBI:58210"/>
    </cofactor>
</comment>
<feature type="domain" description="PAC" evidence="16">
    <location>
        <begin position="122"/>
        <end position="176"/>
    </location>
</feature>
<keyword evidence="5" id="KW-0600">Photoreceptor protein</keyword>
<dbReference type="AlphaFoldDB" id="A0A160JMX5"/>
<dbReference type="InterPro" id="IPR001610">
    <property type="entry name" value="PAC"/>
</dbReference>
<organism evidence="17">
    <name type="scientific">Scourfieldia sp. STK 1728</name>
    <dbReference type="NCBI Taxonomy" id="1737117"/>
    <lineage>
        <taxon>Eukaryota</taxon>
        <taxon>Viridiplantae</taxon>
        <taxon>Chlorophyta</taxon>
        <taxon>core chlorophytes</taxon>
        <taxon>Pedinophyceae</taxon>
        <taxon>Scourfieldiales</taxon>
        <taxon>Scourfieldiaceae</taxon>
        <taxon>Scourfieldia</taxon>
    </lineage>
</organism>
<evidence type="ECO:0000256" key="2">
    <source>
        <dbReference type="ARBA" id="ARBA00009903"/>
    </source>
</evidence>
<keyword evidence="11" id="KW-0067">ATP-binding</keyword>
<name>A0A160JMX5_9CHLO</name>
<dbReference type="Pfam" id="PF00069">
    <property type="entry name" value="Pkinase"/>
    <property type="match status" value="1"/>
</dbReference>
<evidence type="ECO:0000259" key="16">
    <source>
        <dbReference type="PROSITE" id="PS50113"/>
    </source>
</evidence>
<evidence type="ECO:0000256" key="11">
    <source>
        <dbReference type="ARBA" id="ARBA00022840"/>
    </source>
</evidence>
<dbReference type="InterPro" id="IPR011009">
    <property type="entry name" value="Kinase-like_dom_sf"/>
</dbReference>
<evidence type="ECO:0000259" key="14">
    <source>
        <dbReference type="PROSITE" id="PS50011"/>
    </source>
</evidence>
<feature type="domain" description="PAS" evidence="15">
    <location>
        <begin position="72"/>
        <end position="121"/>
    </location>
</feature>
<feature type="domain" description="PAS" evidence="15">
    <location>
        <begin position="288"/>
        <end position="340"/>
    </location>
</feature>